<gene>
    <name evidence="1" type="ORF">NDI89_22820</name>
</gene>
<dbReference type="Proteomes" id="UP001154061">
    <property type="component" value="Unassembled WGS sequence"/>
</dbReference>
<sequence length="136" mass="14820">MIVDDVETPFPIKGELELTEYGLSLSVDAASEWLSESEHGNLVDKAASEIRKRHGEGVTVEVTWFRSGRVELGEVVSKSEIAQLRESHIDIACHETDDGDVLLKIAGKVVKTDKTGARKLTDEILTELDICVGGDA</sequence>
<dbReference type="EMBL" id="JAMQOT010000015">
    <property type="protein sequence ID" value="MDF9748401.1"/>
    <property type="molecule type" value="Genomic_DNA"/>
</dbReference>
<reference evidence="1" key="1">
    <citation type="submission" date="2022-06" db="EMBL/GenBank/DDBJ databases">
        <title>Natrinema sp. a new haloarchaeum isolate from saline soil.</title>
        <authorList>
            <person name="Strakova D."/>
            <person name="Galisteo C."/>
            <person name="Sanchez-Porro C."/>
            <person name="Ventosa A."/>
        </authorList>
    </citation>
    <scope>NUCLEOTIDE SEQUENCE</scope>
    <source>
        <strain evidence="1">S1CR25-10</strain>
    </source>
</reference>
<dbReference type="RefSeq" id="WP_277525086.1">
    <property type="nucleotide sequence ID" value="NZ_JAMQOT010000015.1"/>
</dbReference>
<comment type="caution">
    <text evidence="1">The sequence shown here is derived from an EMBL/GenBank/DDBJ whole genome shotgun (WGS) entry which is preliminary data.</text>
</comment>
<dbReference type="AlphaFoldDB" id="A0A9Q4L4Y8"/>
<protein>
    <submittedName>
        <fullName evidence="1">Uncharacterized protein</fullName>
    </submittedName>
</protein>
<evidence type="ECO:0000313" key="1">
    <source>
        <dbReference type="EMBL" id="MDF9748401.1"/>
    </source>
</evidence>
<proteinExistence type="predicted"/>
<accession>A0A9Q4L4Y8</accession>
<organism evidence="1 2">
    <name type="scientific">Natrinema salsiterrestre</name>
    <dbReference type="NCBI Taxonomy" id="2950540"/>
    <lineage>
        <taxon>Archaea</taxon>
        <taxon>Methanobacteriati</taxon>
        <taxon>Methanobacteriota</taxon>
        <taxon>Stenosarchaea group</taxon>
        <taxon>Halobacteria</taxon>
        <taxon>Halobacteriales</taxon>
        <taxon>Natrialbaceae</taxon>
        <taxon>Natrinema</taxon>
    </lineage>
</organism>
<keyword evidence="2" id="KW-1185">Reference proteome</keyword>
<evidence type="ECO:0000313" key="2">
    <source>
        <dbReference type="Proteomes" id="UP001154061"/>
    </source>
</evidence>
<name>A0A9Q4L4Y8_9EURY</name>